<evidence type="ECO:0008006" key="3">
    <source>
        <dbReference type="Google" id="ProtNLM"/>
    </source>
</evidence>
<dbReference type="EMBL" id="BJXA01000008">
    <property type="protein sequence ID" value="GEM37262.1"/>
    <property type="molecule type" value="Genomic_DNA"/>
</dbReference>
<reference evidence="1 2" key="1">
    <citation type="submission" date="2019-07" db="EMBL/GenBank/DDBJ databases">
        <title>Whole genome shotgun sequence of Nocardia ninae NBRC 108245.</title>
        <authorList>
            <person name="Hosoyama A."/>
            <person name="Uohara A."/>
            <person name="Ohji S."/>
            <person name="Ichikawa N."/>
        </authorList>
    </citation>
    <scope>NUCLEOTIDE SEQUENCE [LARGE SCALE GENOMIC DNA]</scope>
    <source>
        <strain evidence="1 2">NBRC 108245</strain>
    </source>
</reference>
<dbReference type="SUPFAM" id="SSF46785">
    <property type="entry name" value="Winged helix' DNA-binding domain"/>
    <property type="match status" value="1"/>
</dbReference>
<evidence type="ECO:0000313" key="1">
    <source>
        <dbReference type="EMBL" id="GEM37262.1"/>
    </source>
</evidence>
<dbReference type="Proteomes" id="UP000321424">
    <property type="component" value="Unassembled WGS sequence"/>
</dbReference>
<name>A0A511M9E7_9NOCA</name>
<keyword evidence="2" id="KW-1185">Reference proteome</keyword>
<evidence type="ECO:0000313" key="2">
    <source>
        <dbReference type="Proteomes" id="UP000321424"/>
    </source>
</evidence>
<dbReference type="InterPro" id="IPR036388">
    <property type="entry name" value="WH-like_DNA-bd_sf"/>
</dbReference>
<dbReference type="AlphaFoldDB" id="A0A511M9E7"/>
<accession>A0A511M9E7</accession>
<protein>
    <recommendedName>
        <fullName evidence="3">MarR family transcriptional regulator</fullName>
    </recommendedName>
</protein>
<comment type="caution">
    <text evidence="1">The sequence shown here is derived from an EMBL/GenBank/DDBJ whole genome shotgun (WGS) entry which is preliminary data.</text>
</comment>
<dbReference type="Gene3D" id="1.10.10.10">
    <property type="entry name" value="Winged helix-like DNA-binding domain superfamily/Winged helix DNA-binding domain"/>
    <property type="match status" value="1"/>
</dbReference>
<dbReference type="InterPro" id="IPR009351">
    <property type="entry name" value="AlkZ-like"/>
</dbReference>
<dbReference type="Pfam" id="PF06224">
    <property type="entry name" value="AlkZ-like"/>
    <property type="match status" value="1"/>
</dbReference>
<proteinExistence type="predicted"/>
<dbReference type="InterPro" id="IPR036390">
    <property type="entry name" value="WH_DNA-bd_sf"/>
</dbReference>
<organism evidence="1 2">
    <name type="scientific">Nocardia ninae NBRC 108245</name>
    <dbReference type="NCBI Taxonomy" id="1210091"/>
    <lineage>
        <taxon>Bacteria</taxon>
        <taxon>Bacillati</taxon>
        <taxon>Actinomycetota</taxon>
        <taxon>Actinomycetes</taxon>
        <taxon>Mycobacteriales</taxon>
        <taxon>Nocardiaceae</taxon>
        <taxon>Nocardia</taxon>
    </lineage>
</organism>
<gene>
    <name evidence="1" type="ORF">NN4_17810</name>
</gene>
<sequence length="82" mass="8943">MDKSPAYIRVRGADAIQQERMVLQYVESFGSVTRSQAAELCMITSQQASTLLRRMARAGTLVLTGERKGARYVAPADTVPPA</sequence>